<gene>
    <name evidence="1" type="ORF">FCALED_LOCUS13310</name>
</gene>
<protein>
    <submittedName>
        <fullName evidence="1">13232_t:CDS:1</fullName>
    </submittedName>
</protein>
<accession>A0A9N9HN72</accession>
<sequence length="80" mass="8604">KIYCEKKFQNNNEQESSTADSIPSSITNSLLTIPSITFNNLSIPEAEDLLLNPSILNLSLSNSSVTPSSSDISDSISTLL</sequence>
<reference evidence="1" key="1">
    <citation type="submission" date="2021-06" db="EMBL/GenBank/DDBJ databases">
        <authorList>
            <person name="Kallberg Y."/>
            <person name="Tangrot J."/>
            <person name="Rosling A."/>
        </authorList>
    </citation>
    <scope>NUCLEOTIDE SEQUENCE</scope>
    <source>
        <strain evidence="1">UK204</strain>
    </source>
</reference>
<organism evidence="1 2">
    <name type="scientific">Funneliformis caledonium</name>
    <dbReference type="NCBI Taxonomy" id="1117310"/>
    <lineage>
        <taxon>Eukaryota</taxon>
        <taxon>Fungi</taxon>
        <taxon>Fungi incertae sedis</taxon>
        <taxon>Mucoromycota</taxon>
        <taxon>Glomeromycotina</taxon>
        <taxon>Glomeromycetes</taxon>
        <taxon>Glomerales</taxon>
        <taxon>Glomeraceae</taxon>
        <taxon>Funneliformis</taxon>
    </lineage>
</organism>
<dbReference type="EMBL" id="CAJVPQ010007527">
    <property type="protein sequence ID" value="CAG8697652.1"/>
    <property type="molecule type" value="Genomic_DNA"/>
</dbReference>
<dbReference type="Proteomes" id="UP000789570">
    <property type="component" value="Unassembled WGS sequence"/>
</dbReference>
<evidence type="ECO:0000313" key="2">
    <source>
        <dbReference type="Proteomes" id="UP000789570"/>
    </source>
</evidence>
<comment type="caution">
    <text evidence="1">The sequence shown here is derived from an EMBL/GenBank/DDBJ whole genome shotgun (WGS) entry which is preliminary data.</text>
</comment>
<evidence type="ECO:0000313" key="1">
    <source>
        <dbReference type="EMBL" id="CAG8697652.1"/>
    </source>
</evidence>
<dbReference type="AlphaFoldDB" id="A0A9N9HN72"/>
<feature type="non-terminal residue" evidence="1">
    <location>
        <position position="1"/>
    </location>
</feature>
<proteinExistence type="predicted"/>
<name>A0A9N9HN72_9GLOM</name>
<keyword evidence="2" id="KW-1185">Reference proteome</keyword>